<evidence type="ECO:0000256" key="2">
    <source>
        <dbReference type="PROSITE-ProRule" id="PRU00708"/>
    </source>
</evidence>
<evidence type="ECO:0008006" key="6">
    <source>
        <dbReference type="Google" id="ProtNLM"/>
    </source>
</evidence>
<dbReference type="PANTHER" id="PTHR47928">
    <property type="entry name" value="REPEAT-CONTAINING PROTEIN, PUTATIVE-RELATED"/>
    <property type="match status" value="1"/>
</dbReference>
<gene>
    <name evidence="4" type="ORF">KP509_36G036400</name>
</gene>
<protein>
    <recommendedName>
        <fullName evidence="6">Pentatricopeptide repeat-containing protein</fullName>
    </recommendedName>
</protein>
<evidence type="ECO:0000313" key="4">
    <source>
        <dbReference type="EMBL" id="KAH7281227.1"/>
    </source>
</evidence>
<feature type="compositionally biased region" description="Basic residues" evidence="3">
    <location>
        <begin position="130"/>
        <end position="140"/>
    </location>
</feature>
<feature type="repeat" description="PPR" evidence="2">
    <location>
        <begin position="724"/>
        <end position="758"/>
    </location>
</feature>
<dbReference type="InterPro" id="IPR011990">
    <property type="entry name" value="TPR-like_helical_dom_sf"/>
</dbReference>
<accession>A0A8T2QAW0</accession>
<feature type="repeat" description="PPR" evidence="2">
    <location>
        <begin position="390"/>
        <end position="420"/>
    </location>
</feature>
<dbReference type="PROSITE" id="PS51375">
    <property type="entry name" value="PPR"/>
    <property type="match status" value="10"/>
</dbReference>
<proteinExistence type="predicted"/>
<keyword evidence="1" id="KW-0677">Repeat</keyword>
<dbReference type="AlphaFoldDB" id="A0A8T2QAW0"/>
<keyword evidence="5" id="KW-1185">Reference proteome</keyword>
<feature type="compositionally biased region" description="Low complexity" evidence="3">
    <location>
        <begin position="96"/>
        <end position="112"/>
    </location>
</feature>
<dbReference type="Proteomes" id="UP000825935">
    <property type="component" value="Chromosome 36"/>
</dbReference>
<reference evidence="4" key="1">
    <citation type="submission" date="2021-08" db="EMBL/GenBank/DDBJ databases">
        <title>WGS assembly of Ceratopteris richardii.</title>
        <authorList>
            <person name="Marchant D.B."/>
            <person name="Chen G."/>
            <person name="Jenkins J."/>
            <person name="Shu S."/>
            <person name="Leebens-Mack J."/>
            <person name="Grimwood J."/>
            <person name="Schmutz J."/>
            <person name="Soltis P."/>
            <person name="Soltis D."/>
            <person name="Chen Z.-H."/>
        </authorList>
    </citation>
    <scope>NUCLEOTIDE SEQUENCE</scope>
    <source>
        <strain evidence="4">Whitten #5841</strain>
        <tissue evidence="4">Leaf</tissue>
    </source>
</reference>
<dbReference type="InterPro" id="IPR050421">
    <property type="entry name" value="PPR"/>
</dbReference>
<evidence type="ECO:0000256" key="3">
    <source>
        <dbReference type="SAM" id="MobiDB-lite"/>
    </source>
</evidence>
<dbReference type="EMBL" id="CM035441">
    <property type="protein sequence ID" value="KAH7281227.1"/>
    <property type="molecule type" value="Genomic_DNA"/>
</dbReference>
<feature type="repeat" description="PPR" evidence="2">
    <location>
        <begin position="623"/>
        <end position="657"/>
    </location>
</feature>
<dbReference type="FunFam" id="1.25.40.10:FF:000344">
    <property type="entry name" value="Pentatricopeptide repeat-containing protein"/>
    <property type="match status" value="1"/>
</dbReference>
<feature type="repeat" description="PPR" evidence="2">
    <location>
        <begin position="320"/>
        <end position="354"/>
    </location>
</feature>
<sequence length="1020" mass="114422">METVASPASHSWSIRNLDNRTPSCCAQSNLISHNFTPPAGPLRIHASISLASPPLCDNEDNAESTFSRSSYSSSSPALLNLQDVQRFDTHTEELYPFSSPSRSSSPSSTLSSSDDERNHASSARSPLLFSRKHRPKHSRGRPNESINTIPSFHHPNAQALAEQVRNIGSLREGLEMYSHVKDSGLDQDPYLANCLILMFHRLDDIHSARAVFDALKYPSVVSWNCILRSYIKLKRFKEALHLFRNMLQKGNNPNRVTFLTILGACTSPKNLVDGKWIHAYIYKHRMLKDISICNCLITMYSRCGDLKEAVSIFKNMQNRTVVSWNAMIAAHCKHGNRKEVLDLFDRMQMERMQPDQRTFVGMLSVFNSPECLAEGKELHNTIIDHGFHRELIVANALINMYSKCGSPDDAFMVFRQMETHDVISWTAMIEAYAESGRGREALEFFYDMQDKGVKPNRVTFVSALGACASLGDAEEGRAIHFQINSLGVPIDVYLGNALIYMYEKGCDLTAARSVFDEMHVRDSVSWTIMLHAYASSNHAAEALELFRVMQEKKIELDKSHFISALDACGLLSNLEVGKELHEQIFKSGLLSDTAVGNALMCMYGRCRALNDACAVFENMHHRDVVSWNAMINIFANLGHSTDAFSCFSEMQAYRVLPNKLTFLALLSACTTANALLEGKTFHRKIVELGCDREDLLVNALIRMYGQCGAVEDALAVFDHLRNPPVSAWNFLIGAYCNGCNGKGALNVFRRMQNSGREPNKITFLHVLKACAMTGVQDYGKTVHELIKECGWGYDVVVGGALINMYSKFRDLEAAKEVFENMEEQNVVSWTAMIDAYANHGYHKEAVRLLESMKQSNCEPNQITLASVLGSCVSPVALEDAISVHSYIIELGLESDTFVGNTLVGTYGRCQAIDHAYQAFHRIGEHDVVSWTALMSAYLRCHKHEEVLQLFQYIQKDVQPNRVTFICAVKSCTYMRDLAKGKEVHAKIMESSYNSDIILKQSLIDMYHSCGAYEELYSLTS</sequence>
<feature type="repeat" description="PPR" evidence="2">
    <location>
        <begin position="421"/>
        <end position="455"/>
    </location>
</feature>
<dbReference type="FunFam" id="1.25.40.10:FF:000031">
    <property type="entry name" value="Pentatricopeptide repeat-containing protein mitochondrial"/>
    <property type="match status" value="2"/>
</dbReference>
<feature type="region of interest" description="Disordered" evidence="3">
    <location>
        <begin position="94"/>
        <end position="151"/>
    </location>
</feature>
<dbReference type="OrthoDB" id="185373at2759"/>
<dbReference type="InterPro" id="IPR002885">
    <property type="entry name" value="PPR_rpt"/>
</dbReference>
<dbReference type="NCBIfam" id="TIGR00756">
    <property type="entry name" value="PPR"/>
    <property type="match status" value="9"/>
</dbReference>
<feature type="repeat" description="PPR" evidence="2">
    <location>
        <begin position="825"/>
        <end position="859"/>
    </location>
</feature>
<dbReference type="PANTHER" id="PTHR47928:SF207">
    <property type="entry name" value="PENTATRICOPEPTIDE REPEAT-CONTAINING PROTEIN"/>
    <property type="match status" value="1"/>
</dbReference>
<dbReference type="FunFam" id="1.25.40.10:FF:000196">
    <property type="entry name" value="Pentatricopeptide repeat-containing protein At4g14850"/>
    <property type="match status" value="1"/>
</dbReference>
<feature type="repeat" description="PPR" evidence="2">
    <location>
        <begin position="522"/>
        <end position="556"/>
    </location>
</feature>
<comment type="caution">
    <text evidence="4">The sequence shown here is derived from an EMBL/GenBank/DDBJ whole genome shotgun (WGS) entry which is preliminary data.</text>
</comment>
<feature type="repeat" description="PPR" evidence="2">
    <location>
        <begin position="219"/>
        <end position="253"/>
    </location>
</feature>
<feature type="repeat" description="PPR" evidence="2">
    <location>
        <begin position="289"/>
        <end position="319"/>
    </location>
</feature>
<feature type="repeat" description="PPR" evidence="2">
    <location>
        <begin position="926"/>
        <end position="956"/>
    </location>
</feature>
<dbReference type="FunFam" id="1.25.40.10:FF:000381">
    <property type="entry name" value="Pentatricopeptide repeat-containing protein"/>
    <property type="match status" value="1"/>
</dbReference>
<dbReference type="GO" id="GO:0009451">
    <property type="term" value="P:RNA modification"/>
    <property type="evidence" value="ECO:0007669"/>
    <property type="project" value="UniProtKB-ARBA"/>
</dbReference>
<organism evidence="4 5">
    <name type="scientific">Ceratopteris richardii</name>
    <name type="common">Triangle waterfern</name>
    <dbReference type="NCBI Taxonomy" id="49495"/>
    <lineage>
        <taxon>Eukaryota</taxon>
        <taxon>Viridiplantae</taxon>
        <taxon>Streptophyta</taxon>
        <taxon>Embryophyta</taxon>
        <taxon>Tracheophyta</taxon>
        <taxon>Polypodiopsida</taxon>
        <taxon>Polypodiidae</taxon>
        <taxon>Polypodiales</taxon>
        <taxon>Pteridineae</taxon>
        <taxon>Pteridaceae</taxon>
        <taxon>Parkerioideae</taxon>
        <taxon>Ceratopteris</taxon>
    </lineage>
</organism>
<name>A0A8T2QAW0_CERRI</name>
<evidence type="ECO:0000256" key="1">
    <source>
        <dbReference type="ARBA" id="ARBA00022737"/>
    </source>
</evidence>
<dbReference type="Pfam" id="PF13041">
    <property type="entry name" value="PPR_2"/>
    <property type="match status" value="6"/>
</dbReference>
<dbReference type="Pfam" id="PF01535">
    <property type="entry name" value="PPR"/>
    <property type="match status" value="5"/>
</dbReference>
<evidence type="ECO:0000313" key="5">
    <source>
        <dbReference type="Proteomes" id="UP000825935"/>
    </source>
</evidence>
<dbReference type="Gene3D" id="1.25.40.10">
    <property type="entry name" value="Tetratricopeptide repeat domain"/>
    <property type="match status" value="7"/>
</dbReference>